<name>A0AAD4LHE5_9AGAM</name>
<evidence type="ECO:0000313" key="2">
    <source>
        <dbReference type="EMBL" id="KAH8988568.1"/>
    </source>
</evidence>
<proteinExistence type="predicted"/>
<evidence type="ECO:0000313" key="3">
    <source>
        <dbReference type="Proteomes" id="UP001201163"/>
    </source>
</evidence>
<feature type="compositionally biased region" description="Pro residues" evidence="1">
    <location>
        <begin position="11"/>
        <end position="21"/>
    </location>
</feature>
<dbReference type="Proteomes" id="UP001201163">
    <property type="component" value="Unassembled WGS sequence"/>
</dbReference>
<keyword evidence="3" id="KW-1185">Reference proteome</keyword>
<sequence length="151" mass="16640">MSTGRRAAPESIPPQGEPRPPTNYETYILDALNAMSRRSSTIDQSVLRHCLGLSSSYLVSDTTTNPIEGINTWSAGLDRLVDILTALHARGELELETVNSASKACSECWTVASNWRGLDECKECVRKVAVRLKKLLDENGRTFGGERVYVP</sequence>
<organism evidence="2 3">
    <name type="scientific">Lactarius akahatsu</name>
    <dbReference type="NCBI Taxonomy" id="416441"/>
    <lineage>
        <taxon>Eukaryota</taxon>
        <taxon>Fungi</taxon>
        <taxon>Dikarya</taxon>
        <taxon>Basidiomycota</taxon>
        <taxon>Agaricomycotina</taxon>
        <taxon>Agaricomycetes</taxon>
        <taxon>Russulales</taxon>
        <taxon>Russulaceae</taxon>
        <taxon>Lactarius</taxon>
    </lineage>
</organism>
<reference evidence="2" key="1">
    <citation type="submission" date="2022-01" db="EMBL/GenBank/DDBJ databases">
        <title>Comparative genomics reveals a dynamic genome evolution in the ectomycorrhizal milk-cap (Lactarius) mushrooms.</title>
        <authorList>
            <consortium name="DOE Joint Genome Institute"/>
            <person name="Lebreton A."/>
            <person name="Tang N."/>
            <person name="Kuo A."/>
            <person name="LaButti K."/>
            <person name="Drula E."/>
            <person name="Barry K."/>
            <person name="Clum A."/>
            <person name="Lipzen A."/>
            <person name="Mousain D."/>
            <person name="Ng V."/>
            <person name="Wang R."/>
            <person name="Wang X."/>
            <person name="Dai Y."/>
            <person name="Henrissat B."/>
            <person name="Grigoriev I.V."/>
            <person name="Guerin-Laguette A."/>
            <person name="Yu F."/>
            <person name="Martin F.M."/>
        </authorList>
    </citation>
    <scope>NUCLEOTIDE SEQUENCE</scope>
    <source>
        <strain evidence="2">QP</strain>
    </source>
</reference>
<comment type="caution">
    <text evidence="2">The sequence shown here is derived from an EMBL/GenBank/DDBJ whole genome shotgun (WGS) entry which is preliminary data.</text>
</comment>
<gene>
    <name evidence="2" type="ORF">EDB92DRAFT_2054519</name>
</gene>
<accession>A0AAD4LHE5</accession>
<dbReference type="AlphaFoldDB" id="A0AAD4LHE5"/>
<dbReference type="EMBL" id="JAKELL010000041">
    <property type="protein sequence ID" value="KAH8988568.1"/>
    <property type="molecule type" value="Genomic_DNA"/>
</dbReference>
<protein>
    <submittedName>
        <fullName evidence="2">Uncharacterized protein</fullName>
    </submittedName>
</protein>
<feature type="region of interest" description="Disordered" evidence="1">
    <location>
        <begin position="1"/>
        <end position="22"/>
    </location>
</feature>
<evidence type="ECO:0000256" key="1">
    <source>
        <dbReference type="SAM" id="MobiDB-lite"/>
    </source>
</evidence>